<keyword evidence="2" id="KW-1185">Reference proteome</keyword>
<sequence length="213" mass="24686">MERRGEKRPFKTSVPQFGGWEDKPKGVPTDYSMVFNQARENKKNHKPDFSEFKHLNVGNDQRVASNTTNHRHGRGRGSPYDGLLHNHPNNDHQDDPPVMKRPYKMSVPQFGGWDNKSKGVPTDYSLLFFQARENKKNLKTYLTRRDSIRNDSRFAKKAAKAATSYHRHHGQEHFTSCSRYNQHDHGRSDRPAMGRGKNVLSYMNWCSCKPQTS</sequence>
<accession>A0ACB0J5S1</accession>
<evidence type="ECO:0000313" key="1">
    <source>
        <dbReference type="EMBL" id="CAJ2639451.1"/>
    </source>
</evidence>
<comment type="caution">
    <text evidence="1">The sequence shown here is derived from an EMBL/GenBank/DDBJ whole genome shotgun (WGS) entry which is preliminary data.</text>
</comment>
<reference evidence="1" key="1">
    <citation type="submission" date="2023-10" db="EMBL/GenBank/DDBJ databases">
        <authorList>
            <person name="Rodriguez Cubillos JULIANA M."/>
            <person name="De Vega J."/>
        </authorList>
    </citation>
    <scope>NUCLEOTIDE SEQUENCE</scope>
</reference>
<gene>
    <name evidence="1" type="ORF">MILVUS5_LOCUS9470</name>
</gene>
<evidence type="ECO:0000313" key="2">
    <source>
        <dbReference type="Proteomes" id="UP001177021"/>
    </source>
</evidence>
<organism evidence="1 2">
    <name type="scientific">Trifolium pratense</name>
    <name type="common">Red clover</name>
    <dbReference type="NCBI Taxonomy" id="57577"/>
    <lineage>
        <taxon>Eukaryota</taxon>
        <taxon>Viridiplantae</taxon>
        <taxon>Streptophyta</taxon>
        <taxon>Embryophyta</taxon>
        <taxon>Tracheophyta</taxon>
        <taxon>Spermatophyta</taxon>
        <taxon>Magnoliopsida</taxon>
        <taxon>eudicotyledons</taxon>
        <taxon>Gunneridae</taxon>
        <taxon>Pentapetalae</taxon>
        <taxon>rosids</taxon>
        <taxon>fabids</taxon>
        <taxon>Fabales</taxon>
        <taxon>Fabaceae</taxon>
        <taxon>Papilionoideae</taxon>
        <taxon>50 kb inversion clade</taxon>
        <taxon>NPAAA clade</taxon>
        <taxon>Hologalegina</taxon>
        <taxon>IRL clade</taxon>
        <taxon>Trifolieae</taxon>
        <taxon>Trifolium</taxon>
    </lineage>
</organism>
<name>A0ACB0J5S1_TRIPR</name>
<dbReference type="Proteomes" id="UP001177021">
    <property type="component" value="Unassembled WGS sequence"/>
</dbReference>
<protein>
    <submittedName>
        <fullName evidence="1">Uncharacterized protein</fullName>
    </submittedName>
</protein>
<dbReference type="EMBL" id="CASHSV030000024">
    <property type="protein sequence ID" value="CAJ2639451.1"/>
    <property type="molecule type" value="Genomic_DNA"/>
</dbReference>
<proteinExistence type="predicted"/>